<evidence type="ECO:0000256" key="1">
    <source>
        <dbReference type="SAM" id="Phobius"/>
    </source>
</evidence>
<dbReference type="EMBL" id="AZFS01000045">
    <property type="protein sequence ID" value="KRL95673.1"/>
    <property type="molecule type" value="Genomic_DNA"/>
</dbReference>
<name>A0A0R1UR54_9LACO</name>
<gene>
    <name evidence="2" type="ORF">FD28_GL002160</name>
</gene>
<organism evidence="2 3">
    <name type="scientific">Levilactobacillus hammesii DSM 16381</name>
    <dbReference type="NCBI Taxonomy" id="1423753"/>
    <lineage>
        <taxon>Bacteria</taxon>
        <taxon>Bacillati</taxon>
        <taxon>Bacillota</taxon>
        <taxon>Bacilli</taxon>
        <taxon>Lactobacillales</taxon>
        <taxon>Lactobacillaceae</taxon>
        <taxon>Levilactobacillus</taxon>
    </lineage>
</organism>
<dbReference type="OrthoDB" id="2317805at2"/>
<comment type="caution">
    <text evidence="2">The sequence shown here is derived from an EMBL/GenBank/DDBJ whole genome shotgun (WGS) entry which is preliminary data.</text>
</comment>
<keyword evidence="1" id="KW-0812">Transmembrane</keyword>
<dbReference type="PATRIC" id="fig|1423753.3.peg.2268"/>
<keyword evidence="3" id="KW-1185">Reference proteome</keyword>
<sequence>MRRYFWYGITLIAWIVAIVIFAGAYAHHQLLQLAPIFAYNRPQGVFGWTLAIAVVFTFVSIGAHNRWVYQRRYRQHKP</sequence>
<accession>A0A0R1UR54</accession>
<keyword evidence="1" id="KW-0472">Membrane</keyword>
<reference evidence="2 3" key="1">
    <citation type="journal article" date="2015" name="Genome Announc.">
        <title>Expanding the biotechnology potential of lactobacilli through comparative genomics of 213 strains and associated genera.</title>
        <authorList>
            <person name="Sun Z."/>
            <person name="Harris H.M."/>
            <person name="McCann A."/>
            <person name="Guo C."/>
            <person name="Argimon S."/>
            <person name="Zhang W."/>
            <person name="Yang X."/>
            <person name="Jeffery I.B."/>
            <person name="Cooney J.C."/>
            <person name="Kagawa T.F."/>
            <person name="Liu W."/>
            <person name="Song Y."/>
            <person name="Salvetti E."/>
            <person name="Wrobel A."/>
            <person name="Rasinkangas P."/>
            <person name="Parkhill J."/>
            <person name="Rea M.C."/>
            <person name="O'Sullivan O."/>
            <person name="Ritari J."/>
            <person name="Douillard F.P."/>
            <person name="Paul Ross R."/>
            <person name="Yang R."/>
            <person name="Briner A.E."/>
            <person name="Felis G.E."/>
            <person name="de Vos W.M."/>
            <person name="Barrangou R."/>
            <person name="Klaenhammer T.R."/>
            <person name="Caufield P.W."/>
            <person name="Cui Y."/>
            <person name="Zhang H."/>
            <person name="O'Toole P.W."/>
        </authorList>
    </citation>
    <scope>NUCLEOTIDE SEQUENCE [LARGE SCALE GENOMIC DNA]</scope>
    <source>
        <strain evidence="2 3">DSM 16381</strain>
    </source>
</reference>
<evidence type="ECO:0000313" key="3">
    <source>
        <dbReference type="Proteomes" id="UP000051580"/>
    </source>
</evidence>
<evidence type="ECO:0000313" key="2">
    <source>
        <dbReference type="EMBL" id="KRL95673.1"/>
    </source>
</evidence>
<dbReference type="AlphaFoldDB" id="A0A0R1UR54"/>
<protein>
    <submittedName>
        <fullName evidence="2">Uncharacterized protein</fullName>
    </submittedName>
</protein>
<dbReference type="Proteomes" id="UP000051580">
    <property type="component" value="Unassembled WGS sequence"/>
</dbReference>
<dbReference type="RefSeq" id="WP_057732649.1">
    <property type="nucleotide sequence ID" value="NZ_AZFS01000045.1"/>
</dbReference>
<feature type="transmembrane region" description="Helical" evidence="1">
    <location>
        <begin position="5"/>
        <end position="25"/>
    </location>
</feature>
<keyword evidence="1" id="KW-1133">Transmembrane helix</keyword>
<feature type="transmembrane region" description="Helical" evidence="1">
    <location>
        <begin position="45"/>
        <end position="68"/>
    </location>
</feature>
<proteinExistence type="predicted"/>